<keyword evidence="3" id="KW-1185">Reference proteome</keyword>
<comment type="caution">
    <text evidence="2">The sequence shown here is derived from an EMBL/GenBank/DDBJ whole genome shotgun (WGS) entry which is preliminary data.</text>
</comment>
<dbReference type="Proteomes" id="UP000290572">
    <property type="component" value="Unassembled WGS sequence"/>
</dbReference>
<organism evidence="2 3">
    <name type="scientific">Labeo rohita</name>
    <name type="common">Indian major carp</name>
    <name type="synonym">Cyprinus rohita</name>
    <dbReference type="NCBI Taxonomy" id="84645"/>
    <lineage>
        <taxon>Eukaryota</taxon>
        <taxon>Metazoa</taxon>
        <taxon>Chordata</taxon>
        <taxon>Craniata</taxon>
        <taxon>Vertebrata</taxon>
        <taxon>Euteleostomi</taxon>
        <taxon>Actinopterygii</taxon>
        <taxon>Neopterygii</taxon>
        <taxon>Teleostei</taxon>
        <taxon>Ostariophysi</taxon>
        <taxon>Cypriniformes</taxon>
        <taxon>Cyprinidae</taxon>
        <taxon>Labeoninae</taxon>
        <taxon>Labeonini</taxon>
        <taxon>Labeo</taxon>
    </lineage>
</organism>
<sequence>MSLCEEEEDKDIAYKMSSPGTSCDQPMKKRKRTSASSDATLTSDPRITRRKRQRVEYPEPSSVSAKKRKLSMDEPPEPLVTRQKRRRPESIKPSSVSMKSSRSLMHPPELSGGTVTSDPSLEYGDPVRIKPGLRKYKDTNSKMSSPSPELSCDQPMKKLTTRSSDKAETFEPSLEYGDSERIKPGLRKCLNGLTCTPLVSVSSVVVFERL</sequence>
<dbReference type="AlphaFoldDB" id="A0A498NVW0"/>
<accession>A0A498NVW0</accession>
<gene>
    <name evidence="2" type="ORF">ROHU_003609</name>
</gene>
<evidence type="ECO:0000313" key="2">
    <source>
        <dbReference type="EMBL" id="RXN35709.1"/>
    </source>
</evidence>
<proteinExistence type="predicted"/>
<feature type="compositionally biased region" description="Low complexity" evidence="1">
    <location>
        <begin position="34"/>
        <end position="44"/>
    </location>
</feature>
<feature type="compositionally biased region" description="Acidic residues" evidence="1">
    <location>
        <begin position="1"/>
        <end position="10"/>
    </location>
</feature>
<name>A0A498NVW0_LABRO</name>
<reference evidence="2 3" key="1">
    <citation type="submission" date="2018-03" db="EMBL/GenBank/DDBJ databases">
        <title>Draft genome sequence of Rohu Carp (Labeo rohita).</title>
        <authorList>
            <person name="Das P."/>
            <person name="Kushwaha B."/>
            <person name="Joshi C.G."/>
            <person name="Kumar D."/>
            <person name="Nagpure N.S."/>
            <person name="Sahoo L."/>
            <person name="Das S.P."/>
            <person name="Bit A."/>
            <person name="Patnaik S."/>
            <person name="Meher P.K."/>
            <person name="Jayasankar P."/>
            <person name="Koringa P.G."/>
            <person name="Patel N.V."/>
            <person name="Hinsu A.T."/>
            <person name="Kumar R."/>
            <person name="Pandey M."/>
            <person name="Agarwal S."/>
            <person name="Srivastava S."/>
            <person name="Singh M."/>
            <person name="Iquebal M.A."/>
            <person name="Jaiswal S."/>
            <person name="Angadi U.B."/>
            <person name="Kumar N."/>
            <person name="Raza M."/>
            <person name="Shah T.M."/>
            <person name="Rai A."/>
            <person name="Jena J.K."/>
        </authorList>
    </citation>
    <scope>NUCLEOTIDE SEQUENCE [LARGE SCALE GENOMIC DNA]</scope>
    <source>
        <strain evidence="2">DASCIFA01</strain>
        <tissue evidence="2">Testis</tissue>
    </source>
</reference>
<evidence type="ECO:0000313" key="3">
    <source>
        <dbReference type="Proteomes" id="UP000290572"/>
    </source>
</evidence>
<dbReference type="EMBL" id="QBIY01011079">
    <property type="protein sequence ID" value="RXN35709.1"/>
    <property type="molecule type" value="Genomic_DNA"/>
</dbReference>
<feature type="region of interest" description="Disordered" evidence="1">
    <location>
        <begin position="1"/>
        <end position="155"/>
    </location>
</feature>
<protein>
    <submittedName>
        <fullName evidence="2">LRR and PYD domains-containing 3-like protein</fullName>
    </submittedName>
</protein>
<evidence type="ECO:0000256" key="1">
    <source>
        <dbReference type="SAM" id="MobiDB-lite"/>
    </source>
</evidence>
<feature type="compositionally biased region" description="Low complexity" evidence="1">
    <location>
        <begin position="91"/>
        <end position="103"/>
    </location>
</feature>